<feature type="transmembrane region" description="Helical" evidence="6">
    <location>
        <begin position="111"/>
        <end position="132"/>
    </location>
</feature>
<protein>
    <submittedName>
        <fullName evidence="7">Energy-coupling factor transporter transmembrane protein EcfT</fullName>
    </submittedName>
</protein>
<evidence type="ECO:0000313" key="7">
    <source>
        <dbReference type="EMBL" id="MPL85804.1"/>
    </source>
</evidence>
<comment type="subcellular location">
    <subcellularLocation>
        <location evidence="1">Cell membrane</location>
        <topology evidence="1">Multi-pass membrane protein</topology>
    </subcellularLocation>
</comment>
<keyword evidence="5 6" id="KW-0472">Membrane</keyword>
<dbReference type="AlphaFoldDB" id="A0A644V3G4"/>
<dbReference type="GO" id="GO:0006824">
    <property type="term" value="P:cobalt ion transport"/>
    <property type="evidence" value="ECO:0007669"/>
    <property type="project" value="InterPro"/>
</dbReference>
<feature type="transmembrane region" description="Helical" evidence="6">
    <location>
        <begin position="12"/>
        <end position="30"/>
    </location>
</feature>
<feature type="transmembrane region" description="Helical" evidence="6">
    <location>
        <begin position="88"/>
        <end position="104"/>
    </location>
</feature>
<evidence type="ECO:0000256" key="5">
    <source>
        <dbReference type="ARBA" id="ARBA00023136"/>
    </source>
</evidence>
<proteinExistence type="predicted"/>
<dbReference type="PANTHER" id="PTHR43723:SF1">
    <property type="entry name" value="COBALT TRANSPORT PROTEIN CBIQ"/>
    <property type="match status" value="1"/>
</dbReference>
<comment type="caution">
    <text evidence="7">The sequence shown here is derived from an EMBL/GenBank/DDBJ whole genome shotgun (WGS) entry which is preliminary data.</text>
</comment>
<dbReference type="NCBIfam" id="TIGR02454">
    <property type="entry name" value="ECF_T_CbiQ"/>
    <property type="match status" value="1"/>
</dbReference>
<evidence type="ECO:0000256" key="6">
    <source>
        <dbReference type="SAM" id="Phobius"/>
    </source>
</evidence>
<feature type="transmembrane region" description="Helical" evidence="6">
    <location>
        <begin position="202"/>
        <end position="221"/>
    </location>
</feature>
<evidence type="ECO:0000256" key="3">
    <source>
        <dbReference type="ARBA" id="ARBA00022692"/>
    </source>
</evidence>
<gene>
    <name evidence="7" type="primary">ecfT_12</name>
    <name evidence="7" type="ORF">SDC9_31778</name>
</gene>
<keyword evidence="2" id="KW-1003">Cell membrane</keyword>
<feature type="transmembrane region" description="Helical" evidence="6">
    <location>
        <begin position="66"/>
        <end position="82"/>
    </location>
</feature>
<name>A0A644V3G4_9ZZZZ</name>
<sequence length="306" mass="33708">MHIMEGVLPSPSWQFWIGAALILIAGLYLLKTRAGTRGPAKKPHTIFDEHILDDAAISSPLRYVSAWLKIVFCLSAIVTAVISPLPYLPLFIAGVMIFSALFIAKVSPRLYASLLTIPLVFAGTGAIVILFITGGGETLFDLFQIGTLHVRITTESLQLALLVLSRTFAGMCSLYFLALTTPMTSLFAVLKKLRVPQAFIDLSMLIYRYIFVFIGEAIAIHNAQIMRGGYGSWKNYLSSFSMLASMLFIRTWEKGEAIFISMDSRCYDGCMALPDEGGHVSLLSVTAVIFFIILILSLLFAEMTLL</sequence>
<accession>A0A644V3G4</accession>
<keyword evidence="4 6" id="KW-1133">Transmembrane helix</keyword>
<evidence type="ECO:0000256" key="2">
    <source>
        <dbReference type="ARBA" id="ARBA00022475"/>
    </source>
</evidence>
<dbReference type="EMBL" id="VSSQ01000211">
    <property type="protein sequence ID" value="MPL85804.1"/>
    <property type="molecule type" value="Genomic_DNA"/>
</dbReference>
<keyword evidence="3 6" id="KW-0812">Transmembrane</keyword>
<dbReference type="InterPro" id="IPR012809">
    <property type="entry name" value="ECF_CbiQ"/>
</dbReference>
<evidence type="ECO:0000256" key="4">
    <source>
        <dbReference type="ARBA" id="ARBA00022989"/>
    </source>
</evidence>
<reference evidence="7" key="1">
    <citation type="submission" date="2019-08" db="EMBL/GenBank/DDBJ databases">
        <authorList>
            <person name="Kucharzyk K."/>
            <person name="Murdoch R.W."/>
            <person name="Higgins S."/>
            <person name="Loffler F."/>
        </authorList>
    </citation>
    <scope>NUCLEOTIDE SEQUENCE</scope>
</reference>
<evidence type="ECO:0000256" key="1">
    <source>
        <dbReference type="ARBA" id="ARBA00004651"/>
    </source>
</evidence>
<dbReference type="Pfam" id="PF02361">
    <property type="entry name" value="CbiQ"/>
    <property type="match status" value="1"/>
</dbReference>
<dbReference type="GO" id="GO:0043190">
    <property type="term" value="C:ATP-binding cassette (ABC) transporter complex"/>
    <property type="evidence" value="ECO:0007669"/>
    <property type="project" value="InterPro"/>
</dbReference>
<dbReference type="PANTHER" id="PTHR43723">
    <property type="entry name" value="COBALT TRANSPORT PROTEIN CBIQ"/>
    <property type="match status" value="1"/>
</dbReference>
<dbReference type="CDD" id="cd16914">
    <property type="entry name" value="EcfT"/>
    <property type="match status" value="1"/>
</dbReference>
<feature type="transmembrane region" description="Helical" evidence="6">
    <location>
        <begin position="280"/>
        <end position="301"/>
    </location>
</feature>
<dbReference type="InterPro" id="IPR052770">
    <property type="entry name" value="Cobalt_transport_CbiQ"/>
</dbReference>
<organism evidence="7">
    <name type="scientific">bioreactor metagenome</name>
    <dbReference type="NCBI Taxonomy" id="1076179"/>
    <lineage>
        <taxon>unclassified sequences</taxon>
        <taxon>metagenomes</taxon>
        <taxon>ecological metagenomes</taxon>
    </lineage>
</organism>
<feature type="transmembrane region" description="Helical" evidence="6">
    <location>
        <begin position="168"/>
        <end position="190"/>
    </location>
</feature>
<dbReference type="InterPro" id="IPR003339">
    <property type="entry name" value="ABC/ECF_trnsptr_transmembrane"/>
</dbReference>